<dbReference type="RefSeq" id="XP_065986674.1">
    <property type="nucleotide sequence ID" value="XM_066130779.1"/>
</dbReference>
<organism evidence="2 3">
    <name type="scientific">Metarhizium brunneum</name>
    <dbReference type="NCBI Taxonomy" id="500148"/>
    <lineage>
        <taxon>Eukaryota</taxon>
        <taxon>Fungi</taxon>
        <taxon>Dikarya</taxon>
        <taxon>Ascomycota</taxon>
        <taxon>Pezizomycotina</taxon>
        <taxon>Sordariomycetes</taxon>
        <taxon>Hypocreomycetidae</taxon>
        <taxon>Hypocreales</taxon>
        <taxon>Clavicipitaceae</taxon>
        <taxon>Metarhizium</taxon>
    </lineage>
</organism>
<dbReference type="GeneID" id="90967861"/>
<dbReference type="PANTHER" id="PTHR24148">
    <property type="entry name" value="ANKYRIN REPEAT DOMAIN-CONTAINING PROTEIN 39 HOMOLOG-RELATED"/>
    <property type="match status" value="1"/>
</dbReference>
<dbReference type="InterPro" id="IPR052895">
    <property type="entry name" value="HetReg/Transcr_Mod"/>
</dbReference>
<evidence type="ECO:0000313" key="3">
    <source>
        <dbReference type="Proteomes" id="UP000510686"/>
    </source>
</evidence>
<dbReference type="AlphaFoldDB" id="A0A7D5YR82"/>
<dbReference type="EMBL" id="CP058934">
    <property type="protein sequence ID" value="QLI68820.1"/>
    <property type="molecule type" value="Genomic_DNA"/>
</dbReference>
<proteinExistence type="predicted"/>
<protein>
    <recommendedName>
        <fullName evidence="1">Heterokaryon incompatibility domain-containing protein</fullName>
    </recommendedName>
</protein>
<accession>A0A7D5YR82</accession>
<dbReference type="Proteomes" id="UP000510686">
    <property type="component" value="Chromosome 3"/>
</dbReference>
<dbReference type="Pfam" id="PF06985">
    <property type="entry name" value="HET"/>
    <property type="match status" value="1"/>
</dbReference>
<dbReference type="InterPro" id="IPR010730">
    <property type="entry name" value="HET"/>
</dbReference>
<evidence type="ECO:0000313" key="2">
    <source>
        <dbReference type="EMBL" id="QLI68820.1"/>
    </source>
</evidence>
<keyword evidence="3" id="KW-1185">Reference proteome</keyword>
<sequence>MPSPSDLLFKHDPLSTPSSIHLLERLNPSPDGNLCFSLVAKDLDDTTSPPHICLSYTWDTTPSITPPTRASWSNLPADLATEKGHDAVAAFIKAAQAGETEEEQGTASLAVASGRVPRPMVWADAICINQEDVVEKSTQAAMMDRVYSNAMYTLACLGPSDDHSSRGIQV</sequence>
<dbReference type="OrthoDB" id="4939761at2759"/>
<evidence type="ECO:0000259" key="1">
    <source>
        <dbReference type="Pfam" id="PF06985"/>
    </source>
</evidence>
<dbReference type="PANTHER" id="PTHR24148:SF73">
    <property type="entry name" value="HET DOMAIN PROTEIN (AFU_ORTHOLOGUE AFUA_8G01020)"/>
    <property type="match status" value="1"/>
</dbReference>
<gene>
    <name evidence="2" type="ORF">G6M90_00g064520</name>
</gene>
<reference evidence="2 3" key="1">
    <citation type="submission" date="2020-07" db="EMBL/GenBank/DDBJ databases">
        <title>Telomere length de novo assembly of all 7 chromosomes of the fungus, Metarhizium brunneum, using a novel assembly pipeline.</title>
        <authorList>
            <person name="Saud z."/>
            <person name="Kortsinoglou A."/>
            <person name="Kouvelis V.N."/>
            <person name="Butt T.M."/>
        </authorList>
    </citation>
    <scope>NUCLEOTIDE SEQUENCE [LARGE SCALE GENOMIC DNA]</scope>
    <source>
        <strain evidence="2 3">4556</strain>
    </source>
</reference>
<dbReference type="KEGG" id="mbrn:90967861"/>
<feature type="domain" description="Heterokaryon incompatibility" evidence="1">
    <location>
        <begin position="52"/>
        <end position="164"/>
    </location>
</feature>
<name>A0A7D5YR82_9HYPO</name>